<feature type="region of interest" description="Disordered" evidence="1">
    <location>
        <begin position="260"/>
        <end position="305"/>
    </location>
</feature>
<reference evidence="2 3" key="1">
    <citation type="journal article" date="2018" name="Evol. Lett.">
        <title>Horizontal gene cluster transfer increased hallucinogenic mushroom diversity.</title>
        <authorList>
            <person name="Reynolds H.T."/>
            <person name="Vijayakumar V."/>
            <person name="Gluck-Thaler E."/>
            <person name="Korotkin H.B."/>
            <person name="Matheny P.B."/>
            <person name="Slot J.C."/>
        </authorList>
    </citation>
    <scope>NUCLEOTIDE SEQUENCE [LARGE SCALE GENOMIC DNA]</scope>
    <source>
        <strain evidence="2 3">2631</strain>
    </source>
</reference>
<dbReference type="EMBL" id="NHYD01003973">
    <property type="protein sequence ID" value="PPQ67535.1"/>
    <property type="molecule type" value="Genomic_DNA"/>
</dbReference>
<evidence type="ECO:0000256" key="1">
    <source>
        <dbReference type="SAM" id="MobiDB-lite"/>
    </source>
</evidence>
<accession>A0A409VMN6</accession>
<evidence type="ECO:0000313" key="2">
    <source>
        <dbReference type="EMBL" id="PPQ67535.1"/>
    </source>
</evidence>
<feature type="region of interest" description="Disordered" evidence="1">
    <location>
        <begin position="649"/>
        <end position="671"/>
    </location>
</feature>
<feature type="compositionally biased region" description="Low complexity" evidence="1">
    <location>
        <begin position="263"/>
        <end position="280"/>
    </location>
</feature>
<dbReference type="Proteomes" id="UP000283269">
    <property type="component" value="Unassembled WGS sequence"/>
</dbReference>
<keyword evidence="3" id="KW-1185">Reference proteome</keyword>
<dbReference type="OrthoDB" id="3067135at2759"/>
<organism evidence="2 3">
    <name type="scientific">Psilocybe cyanescens</name>
    <dbReference type="NCBI Taxonomy" id="93625"/>
    <lineage>
        <taxon>Eukaryota</taxon>
        <taxon>Fungi</taxon>
        <taxon>Dikarya</taxon>
        <taxon>Basidiomycota</taxon>
        <taxon>Agaricomycotina</taxon>
        <taxon>Agaricomycetes</taxon>
        <taxon>Agaricomycetidae</taxon>
        <taxon>Agaricales</taxon>
        <taxon>Agaricineae</taxon>
        <taxon>Strophariaceae</taxon>
        <taxon>Psilocybe</taxon>
    </lineage>
</organism>
<proteinExistence type="predicted"/>
<feature type="compositionally biased region" description="Basic residues" evidence="1">
    <location>
        <begin position="290"/>
        <end position="305"/>
    </location>
</feature>
<comment type="caution">
    <text evidence="2">The sequence shown here is derived from an EMBL/GenBank/DDBJ whole genome shotgun (WGS) entry which is preliminary data.</text>
</comment>
<protein>
    <submittedName>
        <fullName evidence="2">Uncharacterized protein</fullName>
    </submittedName>
</protein>
<sequence>MSERVELPLSQVPVRTFSSAHCVLPVQVMVKPKRRRNGNFKAVDPCLGYYIPLATGTYPMPEDLDILNAIQESRVELQTKTETVITDGMATNESDLGPKANSFSCAGELERLQQHDMDGTSSDSDVPMDIKNTRGHIVSPSSTSSSLECVNADWATVISGPAASARDVTRLHHGAPPRPQEAEPLTVDVFLKRSCAKTYTSKRKRERQKRVLRTKQITKNLLSGNLEYRDNCEDEDVDADASMSASTVQLRSRTVTRVITPASKSSSSESEVEMSSNSYEAPSPAPSTKKQMKLQKTSKKSSRSLRKRIYEAAISTHGDPNPYFAYSTAAAAAAADDSTRVPMLFLPGASAPSAAAATKLRPSKYKTKKTKKGNWSLIDPRKCVAIRTATFSSRIRPPHLAFNNNTDCVSPSDGKLANASKGLGKWKWDTRLGAPSIDIIGLKRSLDAKMQEKGIKVRTQDASSMEFGVKPLVFVTMYEAEDGYSSLFAGRGAQTARKTKPEAKSGLQLGPVQDHVSPRRGTERQELEQLKEAAIEQCSQPTEITTEAFELTTKSKLHEVALSEVSSAQAITSRPRSNYTLEILSPSVSPPGEVSTAMLTPQKNYVPRSLKIAAMVDGKPLQPLASFTDKIMATILTVNRAEGSKIVPVPTNTFRNNKRLGSSKRPSSLTT</sequence>
<name>A0A409VMN6_PSICY</name>
<evidence type="ECO:0000313" key="3">
    <source>
        <dbReference type="Proteomes" id="UP000283269"/>
    </source>
</evidence>
<dbReference type="AlphaFoldDB" id="A0A409VMN6"/>
<gene>
    <name evidence="2" type="ORF">CVT25_006076</name>
</gene>
<dbReference type="InParanoid" id="A0A409VMN6"/>
<feature type="region of interest" description="Disordered" evidence="1">
    <location>
        <begin position="500"/>
        <end position="522"/>
    </location>
</feature>